<feature type="transmembrane region" description="Helical" evidence="1">
    <location>
        <begin position="98"/>
        <end position="118"/>
    </location>
</feature>
<gene>
    <name evidence="2" type="ORF">NOCA150056</name>
</gene>
<name>A0A2P2CIG9_9ZZZZ</name>
<evidence type="ECO:0000313" key="2">
    <source>
        <dbReference type="EMBL" id="CUR61756.1"/>
    </source>
</evidence>
<keyword evidence="1" id="KW-0472">Membrane</keyword>
<proteinExistence type="predicted"/>
<feature type="transmembrane region" description="Helical" evidence="1">
    <location>
        <begin position="156"/>
        <end position="178"/>
    </location>
</feature>
<organism evidence="2">
    <name type="scientific">metagenome</name>
    <dbReference type="NCBI Taxonomy" id="256318"/>
    <lineage>
        <taxon>unclassified sequences</taxon>
        <taxon>metagenomes</taxon>
    </lineage>
</organism>
<protein>
    <submittedName>
        <fullName evidence="2">Uncharacterized protein</fullName>
    </submittedName>
</protein>
<dbReference type="EMBL" id="CZKB01000025">
    <property type="protein sequence ID" value="CUR61756.1"/>
    <property type="molecule type" value="Genomic_DNA"/>
</dbReference>
<feature type="transmembrane region" description="Helical" evidence="1">
    <location>
        <begin position="66"/>
        <end position="91"/>
    </location>
</feature>
<evidence type="ECO:0000256" key="1">
    <source>
        <dbReference type="SAM" id="Phobius"/>
    </source>
</evidence>
<sequence length="189" mass="19517">MSGGVTPEGAAEPRPSRSPLVRLAVLVAVFLVAGAVAGVVWERWWDAPTGVTYQGHWYLEPAGPDVSFQGVALFVLIAFPLGIVLGLMAGIQRGHETATALTVLVAASLAGVVMYAVGSSLSPPDPQPLAAGQPDYSTDLPGHLGLTAPDHGRVPWHSSALVVLPAGAMAGLVGTYLLGSKRLTRRPRG</sequence>
<keyword evidence="1" id="KW-0812">Transmembrane</keyword>
<feature type="transmembrane region" description="Helical" evidence="1">
    <location>
        <begin position="20"/>
        <end position="41"/>
    </location>
</feature>
<keyword evidence="1" id="KW-1133">Transmembrane helix</keyword>
<dbReference type="AlphaFoldDB" id="A0A2P2CIG9"/>
<accession>A0A2P2CIG9</accession>
<reference evidence="2" key="1">
    <citation type="submission" date="2015-08" db="EMBL/GenBank/DDBJ databases">
        <authorList>
            <person name="Babu N.S."/>
            <person name="Beckwith C.J."/>
            <person name="Beseler K.G."/>
            <person name="Brison A."/>
            <person name="Carone J.V."/>
            <person name="Caskin T.P."/>
            <person name="Diamond M."/>
            <person name="Durham M.E."/>
            <person name="Foxe J.M."/>
            <person name="Go M."/>
            <person name="Henderson B.A."/>
            <person name="Jones I.B."/>
            <person name="McGettigan J.A."/>
            <person name="Micheletti S.J."/>
            <person name="Nasrallah M.E."/>
            <person name="Ortiz D."/>
            <person name="Piller C.R."/>
            <person name="Privatt S.R."/>
            <person name="Schneider S.L."/>
            <person name="Sharp S."/>
            <person name="Smith T.C."/>
            <person name="Stanton J.D."/>
            <person name="Ullery H.E."/>
            <person name="Wilson R.J."/>
            <person name="Serrano M.G."/>
            <person name="Buck G."/>
            <person name="Lee V."/>
            <person name="Wang Y."/>
            <person name="Carvalho R."/>
            <person name="Voegtly L."/>
            <person name="Shi R."/>
            <person name="Duckworth R."/>
            <person name="Johnson A."/>
            <person name="Loviza R."/>
            <person name="Walstead R."/>
            <person name="Shah Z."/>
            <person name="Kiflezghi M."/>
            <person name="Wade K."/>
            <person name="Ball S.L."/>
            <person name="Bradley K.W."/>
            <person name="Asai D.J."/>
            <person name="Bowman C.A."/>
            <person name="Russell D.A."/>
            <person name="Pope W.H."/>
            <person name="Jacobs-Sera D."/>
            <person name="Hendrix R.W."/>
            <person name="Hatfull G.F."/>
        </authorList>
    </citation>
    <scope>NUCLEOTIDE SEQUENCE</scope>
</reference>